<keyword evidence="6 8" id="KW-0413">Isomerase</keyword>
<comment type="pathway">
    <text evidence="2 8">Carbohydrate metabolism; hexose metabolism.</text>
</comment>
<evidence type="ECO:0000256" key="8">
    <source>
        <dbReference type="PIRNR" id="PIRNR005096"/>
    </source>
</evidence>
<dbReference type="Pfam" id="PF01263">
    <property type="entry name" value="Aldose_epim"/>
    <property type="match status" value="1"/>
</dbReference>
<evidence type="ECO:0000256" key="11">
    <source>
        <dbReference type="PIRSR" id="PIRSR005096-3"/>
    </source>
</evidence>
<dbReference type="EC" id="5.1.3.3" evidence="4 8"/>
<dbReference type="InterPro" id="IPR014718">
    <property type="entry name" value="GH-type_carb-bd"/>
</dbReference>
<dbReference type="GO" id="GO:0033499">
    <property type="term" value="P:galactose catabolic process via UDP-galactose, Leloir pathway"/>
    <property type="evidence" value="ECO:0007669"/>
    <property type="project" value="TreeGrafter"/>
</dbReference>
<sequence>MQFSKAQSNPLRTPKVIALTNKNEMKIILTSLGASWVSCILPLSTGKRDVILGAPNMATQMEQGVYLGATVGRVANRIANAKFTLGDKVYSVSNNQGEHCLHGGKDNFSYRVWAISQPNPQQAVFTLVSSDGDQGFPGELTVEVHYELTDDNQVIIDYKHQVNQLCPVNLTNHTYFNLAGEESARTALEHDLQIHGTHFLPTSKEGIPTGEWRDVTDTHFDFRQSKRIGRDFLQDEEQLQAGGYDHTLIFDKSVIDGQTSAASLLSPEGDVRMNITTTMPSMQLYTGNYLVAVPGKTKVYTPFSGVAFETQFPPDAINHPEWGAQYSGISQPNEIYTSQTRYQFVF</sequence>
<dbReference type="SUPFAM" id="SSF74650">
    <property type="entry name" value="Galactose mutarotase-like"/>
    <property type="match status" value="1"/>
</dbReference>
<dbReference type="GO" id="GO:0004034">
    <property type="term" value="F:aldose 1-epimerase activity"/>
    <property type="evidence" value="ECO:0007669"/>
    <property type="project" value="UniProtKB-EC"/>
</dbReference>
<dbReference type="Gene3D" id="2.70.98.10">
    <property type="match status" value="1"/>
</dbReference>
<dbReference type="InterPro" id="IPR047215">
    <property type="entry name" value="Galactose_mutarotase-like"/>
</dbReference>
<evidence type="ECO:0000256" key="6">
    <source>
        <dbReference type="ARBA" id="ARBA00023235"/>
    </source>
</evidence>
<feature type="binding site" evidence="11">
    <location>
        <begin position="173"/>
        <end position="175"/>
    </location>
    <ligand>
        <name>beta-D-galactose</name>
        <dbReference type="ChEBI" id="CHEBI:27667"/>
    </ligand>
</feature>
<feature type="binding site" evidence="11">
    <location>
        <begin position="76"/>
        <end position="77"/>
    </location>
    <ligand>
        <name>beta-D-galactose</name>
        <dbReference type="ChEBI" id="CHEBI:27667"/>
    </ligand>
</feature>
<protein>
    <recommendedName>
        <fullName evidence="5 8">Aldose 1-epimerase</fullName>
        <ecNumber evidence="4 8">5.1.3.3</ecNumber>
    </recommendedName>
</protein>
<accession>A0A1B7JK06</accession>
<evidence type="ECO:0000313" key="13">
    <source>
        <dbReference type="Proteomes" id="UP000078224"/>
    </source>
</evidence>
<keyword evidence="7 8" id="KW-0119">Carbohydrate metabolism</keyword>
<dbReference type="NCBIfam" id="NF008277">
    <property type="entry name" value="PRK11055.1"/>
    <property type="match status" value="1"/>
</dbReference>
<dbReference type="UniPathway" id="UPA00242"/>
<evidence type="ECO:0000256" key="2">
    <source>
        <dbReference type="ARBA" id="ARBA00005028"/>
    </source>
</evidence>
<evidence type="ECO:0000256" key="10">
    <source>
        <dbReference type="PIRSR" id="PIRSR005096-2"/>
    </source>
</evidence>
<feature type="binding site" evidence="10">
    <location>
        <position position="245"/>
    </location>
    <ligand>
        <name>beta-D-galactose</name>
        <dbReference type="ChEBI" id="CHEBI:27667"/>
    </ligand>
</feature>
<feature type="active site" description="Proton acceptor" evidence="9">
    <location>
        <position position="309"/>
    </location>
</feature>
<dbReference type="GO" id="GO:0006006">
    <property type="term" value="P:glucose metabolic process"/>
    <property type="evidence" value="ECO:0007669"/>
    <property type="project" value="TreeGrafter"/>
</dbReference>
<comment type="similarity">
    <text evidence="3 8">Belongs to the aldose epimerase family.</text>
</comment>
<keyword evidence="13" id="KW-1185">Reference proteome</keyword>
<dbReference type="Proteomes" id="UP000078224">
    <property type="component" value="Unassembled WGS sequence"/>
</dbReference>
<dbReference type="InterPro" id="IPR011013">
    <property type="entry name" value="Gal_mutarotase_sf_dom"/>
</dbReference>
<comment type="caution">
    <text evidence="12">The sequence shown here is derived from an EMBL/GenBank/DDBJ whole genome shotgun (WGS) entry which is preliminary data.</text>
</comment>
<dbReference type="CDD" id="cd09019">
    <property type="entry name" value="galactose_mutarotase_like"/>
    <property type="match status" value="1"/>
</dbReference>
<name>A0A1B7JK06_9GAMM</name>
<dbReference type="EMBL" id="LXEW01000048">
    <property type="protein sequence ID" value="OAT47974.1"/>
    <property type="molecule type" value="Genomic_DNA"/>
</dbReference>
<dbReference type="InterPro" id="IPR018052">
    <property type="entry name" value="Ald1_epimerase_CS"/>
</dbReference>
<comment type="catalytic activity">
    <reaction evidence="1 8">
        <text>alpha-D-glucose = beta-D-glucose</text>
        <dbReference type="Rhea" id="RHEA:10264"/>
        <dbReference type="ChEBI" id="CHEBI:15903"/>
        <dbReference type="ChEBI" id="CHEBI:17925"/>
        <dbReference type="EC" id="5.1.3.3"/>
    </reaction>
</comment>
<evidence type="ECO:0000256" key="4">
    <source>
        <dbReference type="ARBA" id="ARBA00013185"/>
    </source>
</evidence>
<dbReference type="PANTHER" id="PTHR10091">
    <property type="entry name" value="ALDOSE-1-EPIMERASE"/>
    <property type="match status" value="1"/>
</dbReference>
<evidence type="ECO:0000256" key="5">
    <source>
        <dbReference type="ARBA" id="ARBA00014165"/>
    </source>
</evidence>
<gene>
    <name evidence="12" type="ORF">M998_3400</name>
</gene>
<dbReference type="PIRSF" id="PIRSF005096">
    <property type="entry name" value="GALM"/>
    <property type="match status" value="1"/>
</dbReference>
<evidence type="ECO:0000256" key="7">
    <source>
        <dbReference type="ARBA" id="ARBA00023277"/>
    </source>
</evidence>
<reference evidence="12 13" key="1">
    <citation type="submission" date="2016-04" db="EMBL/GenBank/DDBJ databases">
        <title>ATOL: Assembling a taxonomically balanced genome-scale reconstruction of the evolutionary history of the Enterobacteriaceae.</title>
        <authorList>
            <person name="Plunkett G.III."/>
            <person name="Neeno-Eckwall E.C."/>
            <person name="Glasner J.D."/>
            <person name="Perna N.T."/>
        </authorList>
    </citation>
    <scope>NUCLEOTIDE SEQUENCE [LARGE SCALE GENOMIC DNA]</scope>
    <source>
        <strain evidence="12 13">ATCC 35613</strain>
    </source>
</reference>
<dbReference type="PANTHER" id="PTHR10091:SF0">
    <property type="entry name" value="GALACTOSE MUTAROTASE"/>
    <property type="match status" value="1"/>
</dbReference>
<dbReference type="GO" id="GO:0005737">
    <property type="term" value="C:cytoplasm"/>
    <property type="evidence" value="ECO:0007669"/>
    <property type="project" value="TreeGrafter"/>
</dbReference>
<evidence type="ECO:0000313" key="12">
    <source>
        <dbReference type="EMBL" id="OAT47974.1"/>
    </source>
</evidence>
<organism evidence="12 13">
    <name type="scientific">Providencia heimbachae ATCC 35613</name>
    <dbReference type="NCBI Taxonomy" id="1354272"/>
    <lineage>
        <taxon>Bacteria</taxon>
        <taxon>Pseudomonadati</taxon>
        <taxon>Pseudomonadota</taxon>
        <taxon>Gammaproteobacteria</taxon>
        <taxon>Enterobacterales</taxon>
        <taxon>Morganellaceae</taxon>
        <taxon>Providencia</taxon>
    </lineage>
</organism>
<dbReference type="InterPro" id="IPR015443">
    <property type="entry name" value="Aldose_1-epimerase"/>
</dbReference>
<evidence type="ECO:0000256" key="3">
    <source>
        <dbReference type="ARBA" id="ARBA00006206"/>
    </source>
</evidence>
<dbReference type="OrthoDB" id="9779408at2"/>
<dbReference type="PATRIC" id="fig|1354272.4.peg.3478"/>
<dbReference type="GO" id="GO:0030246">
    <property type="term" value="F:carbohydrate binding"/>
    <property type="evidence" value="ECO:0007669"/>
    <property type="project" value="InterPro"/>
</dbReference>
<dbReference type="InterPro" id="IPR008183">
    <property type="entry name" value="Aldose_1/G6P_1-epimerase"/>
</dbReference>
<evidence type="ECO:0000256" key="9">
    <source>
        <dbReference type="PIRSR" id="PIRSR005096-1"/>
    </source>
</evidence>
<dbReference type="RefSeq" id="WP_068909938.1">
    <property type="nucleotide sequence ID" value="NZ_LXEW01000048.1"/>
</dbReference>
<dbReference type="AlphaFoldDB" id="A0A1B7JK06"/>
<evidence type="ECO:0000256" key="1">
    <source>
        <dbReference type="ARBA" id="ARBA00001614"/>
    </source>
</evidence>
<proteinExistence type="inferred from homology"/>
<feature type="active site" description="Proton donor" evidence="9">
    <location>
        <position position="173"/>
    </location>
</feature>
<dbReference type="PROSITE" id="PS00545">
    <property type="entry name" value="ALDOSE_1_EPIMERASE"/>
    <property type="match status" value="1"/>
</dbReference>